<evidence type="ECO:0000256" key="5">
    <source>
        <dbReference type="PROSITE-ProRule" id="PRU00335"/>
    </source>
</evidence>
<dbReference type="PANTHER" id="PTHR30055">
    <property type="entry name" value="HTH-TYPE TRANSCRIPTIONAL REGULATOR RUTR"/>
    <property type="match status" value="1"/>
</dbReference>
<evidence type="ECO:0000256" key="1">
    <source>
        <dbReference type="ARBA" id="ARBA00022491"/>
    </source>
</evidence>
<dbReference type="SUPFAM" id="SSF48498">
    <property type="entry name" value="Tetracyclin repressor-like, C-terminal domain"/>
    <property type="match status" value="1"/>
</dbReference>
<sequence length="199" mass="22853">MTKFDHNGERYARDAEVMAIVIEVMSERGYAGTSMQEIAARLGILKGSLYHYFSSKEELLMRILNESHEQVLAIDQRISEQGLSPLEELLEYLRESSLWYLANVERANIFFTDRRHLTGERLERANQLGRAFEIHIQNLIKKGQDQGQIRDDQDVRLISRFVMGTVNNVRFWPNRSSPVPDAVKISETLVALTRSAISA</sequence>
<dbReference type="Proteomes" id="UP000561726">
    <property type="component" value="Unassembled WGS sequence"/>
</dbReference>
<dbReference type="InterPro" id="IPR036271">
    <property type="entry name" value="Tet_transcr_reg_TetR-rel_C_sf"/>
</dbReference>
<protein>
    <submittedName>
        <fullName evidence="7">AcrR family transcriptional regulator</fullName>
    </submittedName>
</protein>
<dbReference type="PROSITE" id="PS50977">
    <property type="entry name" value="HTH_TETR_2"/>
    <property type="match status" value="1"/>
</dbReference>
<evidence type="ECO:0000313" key="7">
    <source>
        <dbReference type="EMBL" id="MBB5641032.1"/>
    </source>
</evidence>
<evidence type="ECO:0000256" key="4">
    <source>
        <dbReference type="ARBA" id="ARBA00023163"/>
    </source>
</evidence>
<organism evidence="7 8">
    <name type="scientific">Cryobacterium roopkundense</name>
    <dbReference type="NCBI Taxonomy" id="1001240"/>
    <lineage>
        <taxon>Bacteria</taxon>
        <taxon>Bacillati</taxon>
        <taxon>Actinomycetota</taxon>
        <taxon>Actinomycetes</taxon>
        <taxon>Micrococcales</taxon>
        <taxon>Microbacteriaceae</taxon>
        <taxon>Cryobacterium</taxon>
    </lineage>
</organism>
<keyword evidence="4" id="KW-0804">Transcription</keyword>
<dbReference type="InterPro" id="IPR009057">
    <property type="entry name" value="Homeodomain-like_sf"/>
</dbReference>
<keyword evidence="3 5" id="KW-0238">DNA-binding</keyword>
<dbReference type="InterPro" id="IPR001647">
    <property type="entry name" value="HTH_TetR"/>
</dbReference>
<reference evidence="7 8" key="1">
    <citation type="submission" date="2020-08" db="EMBL/GenBank/DDBJ databases">
        <title>Sequencing the genomes of 1000 actinobacteria strains.</title>
        <authorList>
            <person name="Klenk H.-P."/>
        </authorList>
    </citation>
    <scope>NUCLEOTIDE SEQUENCE [LARGE SCALE GENOMIC DNA]</scope>
    <source>
        <strain evidence="7 8">DSM 21065</strain>
    </source>
</reference>
<dbReference type="GO" id="GO:0003700">
    <property type="term" value="F:DNA-binding transcription factor activity"/>
    <property type="evidence" value="ECO:0007669"/>
    <property type="project" value="TreeGrafter"/>
</dbReference>
<evidence type="ECO:0000256" key="3">
    <source>
        <dbReference type="ARBA" id="ARBA00023125"/>
    </source>
</evidence>
<dbReference type="Pfam" id="PF17932">
    <property type="entry name" value="TetR_C_24"/>
    <property type="match status" value="1"/>
</dbReference>
<dbReference type="InterPro" id="IPR041490">
    <property type="entry name" value="KstR2_TetR_C"/>
</dbReference>
<comment type="caution">
    <text evidence="7">The sequence shown here is derived from an EMBL/GenBank/DDBJ whole genome shotgun (WGS) entry which is preliminary data.</text>
</comment>
<feature type="domain" description="HTH tetR-type" evidence="6">
    <location>
        <begin position="11"/>
        <end position="71"/>
    </location>
</feature>
<dbReference type="SUPFAM" id="SSF46689">
    <property type="entry name" value="Homeodomain-like"/>
    <property type="match status" value="1"/>
</dbReference>
<gene>
    <name evidence="7" type="ORF">BJ997_001580</name>
</gene>
<dbReference type="EMBL" id="JACHBQ010000001">
    <property type="protein sequence ID" value="MBB5641032.1"/>
    <property type="molecule type" value="Genomic_DNA"/>
</dbReference>
<accession>A0A7W9E2Y3</accession>
<dbReference type="Gene3D" id="1.10.357.10">
    <property type="entry name" value="Tetracycline Repressor, domain 2"/>
    <property type="match status" value="1"/>
</dbReference>
<dbReference type="GO" id="GO:0000976">
    <property type="term" value="F:transcription cis-regulatory region binding"/>
    <property type="evidence" value="ECO:0007669"/>
    <property type="project" value="TreeGrafter"/>
</dbReference>
<dbReference type="AlphaFoldDB" id="A0A7W9E2Y3"/>
<dbReference type="PANTHER" id="PTHR30055:SF175">
    <property type="entry name" value="HTH-TYPE TRANSCRIPTIONAL REPRESSOR KSTR2"/>
    <property type="match status" value="1"/>
</dbReference>
<dbReference type="InterPro" id="IPR050109">
    <property type="entry name" value="HTH-type_TetR-like_transc_reg"/>
</dbReference>
<evidence type="ECO:0000256" key="2">
    <source>
        <dbReference type="ARBA" id="ARBA00023015"/>
    </source>
</evidence>
<name>A0A7W9E2Y3_9MICO</name>
<evidence type="ECO:0000313" key="8">
    <source>
        <dbReference type="Proteomes" id="UP000561726"/>
    </source>
</evidence>
<dbReference type="OrthoDB" id="8701707at2"/>
<feature type="DNA-binding region" description="H-T-H motif" evidence="5">
    <location>
        <begin position="34"/>
        <end position="53"/>
    </location>
</feature>
<dbReference type="RefSeq" id="WP_160175876.1">
    <property type="nucleotide sequence ID" value="NZ_JACHBQ010000001.1"/>
</dbReference>
<keyword evidence="1" id="KW-0678">Repressor</keyword>
<dbReference type="Pfam" id="PF00440">
    <property type="entry name" value="TetR_N"/>
    <property type="match status" value="1"/>
</dbReference>
<evidence type="ECO:0000259" key="6">
    <source>
        <dbReference type="PROSITE" id="PS50977"/>
    </source>
</evidence>
<proteinExistence type="predicted"/>
<keyword evidence="2" id="KW-0805">Transcription regulation</keyword>
<dbReference type="PRINTS" id="PR00455">
    <property type="entry name" value="HTHTETR"/>
</dbReference>